<dbReference type="eggNOG" id="COG1091">
    <property type="taxonomic scope" value="Bacteria"/>
</dbReference>
<keyword evidence="5" id="KW-1185">Reference proteome</keyword>
<gene>
    <name evidence="4" type="ORF">Clopa_1669</name>
</gene>
<sequence>MKILITGAENPLSNYIENRFKGTNEIYSFTRNELDISDKNLTYEIITDNKPDILIHLDSMSNIDICEHDESLAYTINTIGTLNVAYPCSILNIPIIFLSTSYVYDGNKNSPYFETDKCSPVNIYGKTKLAGEKLIRTLCKKYFIVRTGWIFGEENCFVNKVLNNSNVSMFVCSTETGNPTYVEDLCRVIEKMFNSNLYGIYNCGNPSSTTKSAWVKKIFNYAGIERRILEMPENFLRNTAIRPKNSSLNISLIKNCFDIELPNWESRLSEYINDKLKNQ</sequence>
<dbReference type="Proteomes" id="UP000013523">
    <property type="component" value="Chromosome"/>
</dbReference>
<dbReference type="RefSeq" id="WP_015614913.1">
    <property type="nucleotide sequence ID" value="NC_021182.1"/>
</dbReference>
<dbReference type="SUPFAM" id="SSF51735">
    <property type="entry name" value="NAD(P)-binding Rossmann-fold domains"/>
    <property type="match status" value="1"/>
</dbReference>
<comment type="similarity">
    <text evidence="1 2">Belongs to the dTDP-4-dehydrorhamnose reductase family.</text>
</comment>
<dbReference type="AlphaFoldDB" id="R4K7W3"/>
<evidence type="ECO:0000256" key="2">
    <source>
        <dbReference type="RuleBase" id="RU364082"/>
    </source>
</evidence>
<protein>
    <recommendedName>
        <fullName evidence="2">dTDP-4-dehydrorhamnose reductase</fullName>
        <ecNumber evidence="2">1.1.1.133</ecNumber>
    </recommendedName>
</protein>
<dbReference type="InterPro" id="IPR029903">
    <property type="entry name" value="RmlD-like-bd"/>
</dbReference>
<reference evidence="4 5" key="1">
    <citation type="submission" date="2012-01" db="EMBL/GenBank/DDBJ databases">
        <title>Complete sequence of chromosome of Clostridium pasteurianum BC1.</title>
        <authorList>
            <consortium name="US DOE Joint Genome Institute"/>
            <person name="Lucas S."/>
            <person name="Han J."/>
            <person name="Lapidus A."/>
            <person name="Cheng J.-F."/>
            <person name="Goodwin L."/>
            <person name="Pitluck S."/>
            <person name="Peters L."/>
            <person name="Mikhailova N."/>
            <person name="Teshima H."/>
            <person name="Detter J.C."/>
            <person name="Han C."/>
            <person name="Tapia R."/>
            <person name="Land M."/>
            <person name="Hauser L."/>
            <person name="Kyrpides N."/>
            <person name="Ivanova N."/>
            <person name="Pagani I."/>
            <person name="Dunn J."/>
            <person name="Taghavi S."/>
            <person name="Francis A."/>
            <person name="van der Lelie D."/>
            <person name="Woyke T."/>
        </authorList>
    </citation>
    <scope>NUCLEOTIDE SEQUENCE [LARGE SCALE GENOMIC DNA]</scope>
    <source>
        <strain evidence="4 5">BC1</strain>
    </source>
</reference>
<feature type="domain" description="RmlD-like substrate binding" evidence="3">
    <location>
        <begin position="1"/>
        <end position="274"/>
    </location>
</feature>
<dbReference type="Pfam" id="PF04321">
    <property type="entry name" value="RmlD_sub_bind"/>
    <property type="match status" value="1"/>
</dbReference>
<comment type="pathway">
    <text evidence="2">Carbohydrate biosynthesis; dTDP-L-rhamnose biosynthesis.</text>
</comment>
<evidence type="ECO:0000259" key="3">
    <source>
        <dbReference type="Pfam" id="PF04321"/>
    </source>
</evidence>
<evidence type="ECO:0000313" key="5">
    <source>
        <dbReference type="Proteomes" id="UP000013523"/>
    </source>
</evidence>
<dbReference type="Gene3D" id="3.40.50.720">
    <property type="entry name" value="NAD(P)-binding Rossmann-like Domain"/>
    <property type="match status" value="1"/>
</dbReference>
<accession>R4K7W3</accession>
<dbReference type="InterPro" id="IPR036291">
    <property type="entry name" value="NAD(P)-bd_dom_sf"/>
</dbReference>
<proteinExistence type="inferred from homology"/>
<dbReference type="OrthoDB" id="9803892at2"/>
<evidence type="ECO:0000313" key="4">
    <source>
        <dbReference type="EMBL" id="AGK96594.1"/>
    </source>
</evidence>
<dbReference type="PANTHER" id="PTHR10491:SF4">
    <property type="entry name" value="METHIONINE ADENOSYLTRANSFERASE 2 SUBUNIT BETA"/>
    <property type="match status" value="1"/>
</dbReference>
<dbReference type="InterPro" id="IPR005913">
    <property type="entry name" value="dTDP_dehydrorham_reduct"/>
</dbReference>
<dbReference type="Gene3D" id="3.90.25.10">
    <property type="entry name" value="UDP-galactose 4-epimerase, domain 1"/>
    <property type="match status" value="1"/>
</dbReference>
<evidence type="ECO:0000256" key="1">
    <source>
        <dbReference type="ARBA" id="ARBA00010944"/>
    </source>
</evidence>
<dbReference type="UniPathway" id="UPA00124"/>
<name>R4K7W3_CLOPA</name>
<dbReference type="GO" id="GO:0019305">
    <property type="term" value="P:dTDP-rhamnose biosynthetic process"/>
    <property type="evidence" value="ECO:0007669"/>
    <property type="project" value="UniProtKB-UniPathway"/>
</dbReference>
<dbReference type="GO" id="GO:0008831">
    <property type="term" value="F:dTDP-4-dehydrorhamnose reductase activity"/>
    <property type="evidence" value="ECO:0007669"/>
    <property type="project" value="UniProtKB-EC"/>
</dbReference>
<dbReference type="PANTHER" id="PTHR10491">
    <property type="entry name" value="DTDP-4-DEHYDRORHAMNOSE REDUCTASE"/>
    <property type="match status" value="1"/>
</dbReference>
<organism evidence="4 5">
    <name type="scientific">Clostridium pasteurianum BC1</name>
    <dbReference type="NCBI Taxonomy" id="86416"/>
    <lineage>
        <taxon>Bacteria</taxon>
        <taxon>Bacillati</taxon>
        <taxon>Bacillota</taxon>
        <taxon>Clostridia</taxon>
        <taxon>Eubacteriales</taxon>
        <taxon>Clostridiaceae</taxon>
        <taxon>Clostridium</taxon>
    </lineage>
</organism>
<keyword evidence="2" id="KW-0521">NADP</keyword>
<dbReference type="KEGG" id="cpas:Clopa_1669"/>
<dbReference type="PATRIC" id="fig|86416.3.peg.1645"/>
<dbReference type="EMBL" id="CP003261">
    <property type="protein sequence ID" value="AGK96594.1"/>
    <property type="molecule type" value="Genomic_DNA"/>
</dbReference>
<dbReference type="CDD" id="cd05254">
    <property type="entry name" value="dTDP_HR_like_SDR_e"/>
    <property type="match status" value="1"/>
</dbReference>
<comment type="function">
    <text evidence="2">Catalyzes the reduction of dTDP-6-deoxy-L-lyxo-4-hexulose to yield dTDP-L-rhamnose.</text>
</comment>
<dbReference type="STRING" id="86416.Clopa_1669"/>
<keyword evidence="2" id="KW-0560">Oxidoreductase</keyword>
<dbReference type="HOGENOM" id="CLU_045518_1_2_9"/>
<dbReference type="GO" id="GO:0005829">
    <property type="term" value="C:cytosol"/>
    <property type="evidence" value="ECO:0007669"/>
    <property type="project" value="TreeGrafter"/>
</dbReference>
<dbReference type="EC" id="1.1.1.133" evidence="2"/>